<evidence type="ECO:0000313" key="2">
    <source>
        <dbReference type="Proteomes" id="UP000239181"/>
    </source>
</evidence>
<dbReference type="RefSeq" id="WP_105595596.1">
    <property type="nucleotide sequence ID" value="NZ_PDET01000029.1"/>
</dbReference>
<dbReference type="AlphaFoldDB" id="A0A2S9I4D8"/>
<accession>A0A2S9I4D8</accession>
<reference evidence="1 2" key="1">
    <citation type="submission" date="2017-10" db="EMBL/GenBank/DDBJ databases">
        <title>Draft genome of two endophytic bacteria isolated from 'guarana' Paullinia cupana (Mart.) Ducke.</title>
        <authorList>
            <person name="Siqueira K.A."/>
            <person name="Liotti R.G."/>
            <person name="Mendes T.A."/>
            <person name="Soares M.A."/>
        </authorList>
    </citation>
    <scope>NUCLEOTIDE SEQUENCE [LARGE SCALE GENOMIC DNA]</scope>
    <source>
        <strain evidence="1 2">342</strain>
    </source>
</reference>
<proteinExistence type="predicted"/>
<sequence length="203" mass="22498">MKTRAREVTTQAIAVALTAALAPVPAKSIGYQDVSLGIHSTPPSTTMQELPKNTFVFIPIDDATAHVKAMTERMVSHRRNTEAEWEAKGEPFYLDKQSKAVRDSFHYISDRVKESKELINAVRDALKSLDEKETEKRKKIIEFGRAIAAYRYAVEGIISFLESTHPPSKFAADISLSNEEVEALIIAEHKALGLTPPTFASKA</sequence>
<keyword evidence="2" id="KW-1185">Reference proteome</keyword>
<evidence type="ECO:0000313" key="1">
    <source>
        <dbReference type="EMBL" id="PRD12631.1"/>
    </source>
</evidence>
<protein>
    <submittedName>
        <fullName evidence="1">Uncharacterized protein</fullName>
    </submittedName>
</protein>
<dbReference type="EMBL" id="PDET01000029">
    <property type="protein sequence ID" value="PRD12631.1"/>
    <property type="molecule type" value="Genomic_DNA"/>
</dbReference>
<comment type="caution">
    <text evidence="1">The sequence shown here is derived from an EMBL/GenBank/DDBJ whole genome shotgun (WGS) entry which is preliminary data.</text>
</comment>
<name>A0A2S9I4D8_9GAMM</name>
<gene>
    <name evidence="1" type="ORF">CQW29_25715</name>
</gene>
<dbReference type="Proteomes" id="UP000239181">
    <property type="component" value="Unassembled WGS sequence"/>
</dbReference>
<organism evidence="1 2">
    <name type="scientific">Pantoea coffeiphila</name>
    <dbReference type="NCBI Taxonomy" id="1465635"/>
    <lineage>
        <taxon>Bacteria</taxon>
        <taxon>Pseudomonadati</taxon>
        <taxon>Pseudomonadota</taxon>
        <taxon>Gammaproteobacteria</taxon>
        <taxon>Enterobacterales</taxon>
        <taxon>Erwiniaceae</taxon>
        <taxon>Pantoea</taxon>
    </lineage>
</organism>
<dbReference type="OrthoDB" id="6631088at2"/>